<dbReference type="PANTHER" id="PTHR30024">
    <property type="entry name" value="ALIPHATIC SULFONATES-BINDING PROTEIN-RELATED"/>
    <property type="match status" value="1"/>
</dbReference>
<evidence type="ECO:0000313" key="6">
    <source>
        <dbReference type="Proteomes" id="UP000192674"/>
    </source>
</evidence>
<dbReference type="SUPFAM" id="SSF53850">
    <property type="entry name" value="Periplasmic binding protein-like II"/>
    <property type="match status" value="1"/>
</dbReference>
<dbReference type="AlphaFoldDB" id="A0A1Y5Y456"/>
<organism evidence="5 6">
    <name type="scientific">Kibdelosporangium aridum</name>
    <dbReference type="NCBI Taxonomy" id="2030"/>
    <lineage>
        <taxon>Bacteria</taxon>
        <taxon>Bacillati</taxon>
        <taxon>Actinomycetota</taxon>
        <taxon>Actinomycetes</taxon>
        <taxon>Pseudonocardiales</taxon>
        <taxon>Pseudonocardiaceae</taxon>
        <taxon>Kibdelosporangium</taxon>
    </lineage>
</organism>
<reference evidence="5 6" key="1">
    <citation type="submission" date="2017-04" db="EMBL/GenBank/DDBJ databases">
        <authorList>
            <person name="Afonso C.L."/>
            <person name="Miller P.J."/>
            <person name="Scott M.A."/>
            <person name="Spackman E."/>
            <person name="Goraichik I."/>
            <person name="Dimitrov K.M."/>
            <person name="Suarez D.L."/>
            <person name="Swayne D.E."/>
        </authorList>
    </citation>
    <scope>NUCLEOTIDE SEQUENCE [LARGE SCALE GENOMIC DNA]</scope>
    <source>
        <strain evidence="5 6">DSM 43828</strain>
    </source>
</reference>
<keyword evidence="3" id="KW-0732">Signal</keyword>
<evidence type="ECO:0000256" key="2">
    <source>
        <dbReference type="ARBA" id="ARBA00010742"/>
    </source>
</evidence>
<sequence length="324" mass="34106">MLALSISALTLAAVSGCGLLSGGSSEGTPVTPGPLERTKVTVGVLPIVDAAAVHMAIKKGYFKVEGLDVDLKNLAGGAAAIPGMANGELQFAFGNYVSFFAAQSKKILDITLVADGYQARPHVFMIVAARGSGIAKPQDLAGKKIAINTKNNIVELTTRATLEAAGVDMKTVTFVEVPFPDMRAGLERKNFDAAFMVEPFITQAERLAGVTAVVDPASGATNEIPIAGWAASAEFTKENPRTVAAFQRAITKGQRDCANRTDVEDLVTAYANVERQTASLLHLGTWPLTLEPARLQRVADLMKTYGVLTGPLDVKAMIYAAPSS</sequence>
<dbReference type="OrthoDB" id="8892982at2"/>
<dbReference type="Proteomes" id="UP000192674">
    <property type="component" value="Unassembled WGS sequence"/>
</dbReference>
<keyword evidence="6" id="KW-1185">Reference proteome</keyword>
<dbReference type="Pfam" id="PF09084">
    <property type="entry name" value="NMT1"/>
    <property type="match status" value="1"/>
</dbReference>
<evidence type="ECO:0000256" key="3">
    <source>
        <dbReference type="ARBA" id="ARBA00022729"/>
    </source>
</evidence>
<evidence type="ECO:0000256" key="1">
    <source>
        <dbReference type="ARBA" id="ARBA00004418"/>
    </source>
</evidence>
<comment type="subcellular location">
    <subcellularLocation>
        <location evidence="1">Periplasm</location>
    </subcellularLocation>
</comment>
<evidence type="ECO:0000313" key="5">
    <source>
        <dbReference type="EMBL" id="SMD24528.1"/>
    </source>
</evidence>
<dbReference type="InterPro" id="IPR015168">
    <property type="entry name" value="SsuA/THI5"/>
</dbReference>
<gene>
    <name evidence="5" type="ORF">SAMN05661093_08623</name>
</gene>
<accession>A0A1Y5Y456</accession>
<feature type="domain" description="SsuA/THI5-like" evidence="4">
    <location>
        <begin position="51"/>
        <end position="259"/>
    </location>
</feature>
<dbReference type="EMBL" id="FWXV01000010">
    <property type="protein sequence ID" value="SMD24528.1"/>
    <property type="molecule type" value="Genomic_DNA"/>
</dbReference>
<dbReference type="RefSeq" id="WP_143446971.1">
    <property type="nucleotide sequence ID" value="NZ_FWXV01000010.1"/>
</dbReference>
<dbReference type="Gene3D" id="3.40.190.10">
    <property type="entry name" value="Periplasmic binding protein-like II"/>
    <property type="match status" value="2"/>
</dbReference>
<name>A0A1Y5Y456_KIBAR</name>
<comment type="similarity">
    <text evidence="2">Belongs to the bacterial solute-binding protein SsuA/TauA family.</text>
</comment>
<dbReference type="GO" id="GO:0042597">
    <property type="term" value="C:periplasmic space"/>
    <property type="evidence" value="ECO:0007669"/>
    <property type="project" value="UniProtKB-SubCell"/>
</dbReference>
<dbReference type="PANTHER" id="PTHR30024:SF47">
    <property type="entry name" value="TAURINE-BINDING PERIPLASMIC PROTEIN"/>
    <property type="match status" value="1"/>
</dbReference>
<protein>
    <submittedName>
        <fullName evidence="5">NitT/TauT family transport system substrate-binding protein</fullName>
    </submittedName>
</protein>
<evidence type="ECO:0000259" key="4">
    <source>
        <dbReference type="Pfam" id="PF09084"/>
    </source>
</evidence>
<proteinExistence type="inferred from homology"/>